<protein>
    <submittedName>
        <fullName evidence="2">Uncharacterized protein</fullName>
    </submittedName>
</protein>
<feature type="transmembrane region" description="Helical" evidence="1">
    <location>
        <begin position="51"/>
        <end position="74"/>
    </location>
</feature>
<evidence type="ECO:0000313" key="2">
    <source>
        <dbReference type="EMBL" id="CAG6674476.1"/>
    </source>
</evidence>
<dbReference type="EMBL" id="HBUF01233970">
    <property type="protein sequence ID" value="CAG6674476.1"/>
    <property type="molecule type" value="Transcribed_RNA"/>
</dbReference>
<keyword evidence="1" id="KW-0472">Membrane</keyword>
<sequence>MPRHFLKFCWSTAHLNRILRVEDTFSFYFQFPIYSNSYLIPPRISFFKNGIAFYFLVHIFTFWALFKCFFHTLFKSHTFSSKFNMFETCYSKCLQYSSDTRVVQL</sequence>
<keyword evidence="1" id="KW-1133">Transmembrane helix</keyword>
<keyword evidence="1" id="KW-0812">Transmembrane</keyword>
<organism evidence="2">
    <name type="scientific">Cacopsylla melanoneura</name>
    <dbReference type="NCBI Taxonomy" id="428564"/>
    <lineage>
        <taxon>Eukaryota</taxon>
        <taxon>Metazoa</taxon>
        <taxon>Ecdysozoa</taxon>
        <taxon>Arthropoda</taxon>
        <taxon>Hexapoda</taxon>
        <taxon>Insecta</taxon>
        <taxon>Pterygota</taxon>
        <taxon>Neoptera</taxon>
        <taxon>Paraneoptera</taxon>
        <taxon>Hemiptera</taxon>
        <taxon>Sternorrhyncha</taxon>
        <taxon>Psylloidea</taxon>
        <taxon>Psyllidae</taxon>
        <taxon>Psyllinae</taxon>
        <taxon>Cacopsylla</taxon>
    </lineage>
</organism>
<proteinExistence type="predicted"/>
<dbReference type="AlphaFoldDB" id="A0A8D8STP6"/>
<reference evidence="2" key="1">
    <citation type="submission" date="2021-05" db="EMBL/GenBank/DDBJ databases">
        <authorList>
            <person name="Alioto T."/>
            <person name="Alioto T."/>
            <person name="Gomez Garrido J."/>
        </authorList>
    </citation>
    <scope>NUCLEOTIDE SEQUENCE</scope>
</reference>
<evidence type="ECO:0000256" key="1">
    <source>
        <dbReference type="SAM" id="Phobius"/>
    </source>
</evidence>
<accession>A0A8D8STP6</accession>
<name>A0A8D8STP6_9HEMI</name>